<dbReference type="CDD" id="cd01347">
    <property type="entry name" value="ligand_gated_channel"/>
    <property type="match status" value="1"/>
</dbReference>
<comment type="similarity">
    <text evidence="12 13">Belongs to the TonB-dependent receptor family.</text>
</comment>
<dbReference type="Gene3D" id="2.170.130.10">
    <property type="entry name" value="TonB-dependent receptor, plug domain"/>
    <property type="match status" value="1"/>
</dbReference>
<dbReference type="PANTHER" id="PTHR32552">
    <property type="entry name" value="FERRICHROME IRON RECEPTOR-RELATED"/>
    <property type="match status" value="1"/>
</dbReference>
<gene>
    <name evidence="17" type="ORF">FHS57_003816</name>
</gene>
<evidence type="ECO:0000256" key="7">
    <source>
        <dbReference type="ARBA" id="ARBA00023004"/>
    </source>
</evidence>
<dbReference type="Pfam" id="PF00593">
    <property type="entry name" value="TonB_dep_Rec_b-barrel"/>
    <property type="match status" value="1"/>
</dbReference>
<reference evidence="17 18" key="1">
    <citation type="submission" date="2020-08" db="EMBL/GenBank/DDBJ databases">
        <title>Genomic Encyclopedia of Type Strains, Phase IV (KMG-IV): sequencing the most valuable type-strain genomes for metagenomic binning, comparative biology and taxonomic classification.</title>
        <authorList>
            <person name="Goeker M."/>
        </authorList>
    </citation>
    <scope>NUCLEOTIDE SEQUENCE [LARGE SCALE GENOMIC DNA]</scope>
    <source>
        <strain evidence="17 18">DSM 17976</strain>
    </source>
</reference>
<evidence type="ECO:0000256" key="10">
    <source>
        <dbReference type="ARBA" id="ARBA00023136"/>
    </source>
</evidence>
<keyword evidence="2 12" id="KW-0813">Transport</keyword>
<keyword evidence="17" id="KW-0675">Receptor</keyword>
<comment type="caution">
    <text evidence="17">The sequence shown here is derived from an EMBL/GenBank/DDBJ whole genome shotgun (WGS) entry which is preliminary data.</text>
</comment>
<evidence type="ECO:0000259" key="15">
    <source>
        <dbReference type="Pfam" id="PF00593"/>
    </source>
</evidence>
<dbReference type="InterPro" id="IPR036942">
    <property type="entry name" value="Beta-barrel_TonB_sf"/>
</dbReference>
<keyword evidence="6 14" id="KW-0732">Signal</keyword>
<evidence type="ECO:0000259" key="16">
    <source>
        <dbReference type="Pfam" id="PF07715"/>
    </source>
</evidence>
<evidence type="ECO:0000256" key="5">
    <source>
        <dbReference type="ARBA" id="ARBA00022692"/>
    </source>
</evidence>
<dbReference type="InterPro" id="IPR039426">
    <property type="entry name" value="TonB-dep_rcpt-like"/>
</dbReference>
<dbReference type="GO" id="GO:0009279">
    <property type="term" value="C:cell outer membrane"/>
    <property type="evidence" value="ECO:0007669"/>
    <property type="project" value="UniProtKB-SubCell"/>
</dbReference>
<evidence type="ECO:0000256" key="2">
    <source>
        <dbReference type="ARBA" id="ARBA00022448"/>
    </source>
</evidence>
<keyword evidence="4" id="KW-0410">Iron transport</keyword>
<keyword evidence="3 12" id="KW-1134">Transmembrane beta strand</keyword>
<organism evidence="17 18">
    <name type="scientific">Runella defluvii</name>
    <dbReference type="NCBI Taxonomy" id="370973"/>
    <lineage>
        <taxon>Bacteria</taxon>
        <taxon>Pseudomonadati</taxon>
        <taxon>Bacteroidota</taxon>
        <taxon>Cytophagia</taxon>
        <taxon>Cytophagales</taxon>
        <taxon>Spirosomataceae</taxon>
        <taxon>Runella</taxon>
    </lineage>
</organism>
<sequence length="695" mass="76887">MIISIKKQRGLGIKIALSFSSLLLLRIDSANAQKKDTVLLRQLAPVTVTATRLEINEKRLPAALTVLNGGRIQIGQPQLSMFESLGGVAGLFAQNPDNYTQDLRISIRGFGARAAFGIRGIRLYVDGIPESTPDGQADVDNLDMGAMQRMEVMRGPSSGLFGNAAGGVISLQTENAGQMPLAEVQGTVGSYGMRSWRFKTGVQHKKLQMVFVATRNQSEGYRANSRMESTILNLKLRYDFDSLTRLSVLANYGTSPVADDPGGLTLAQVAENRRQAHPNNLRFLAGESVTQGRVGITFEKTMGNHLIFVRAFGTKRDFANYLAFQAAGAGTINRTFAGGSFQYQFSQKFDFLSYRFRMGLDLESQGDTRRRFDNMTGVRGKLTFDQLESFKNIASYITQELSYKKITMLVGLRSDVIRLKATDYFMSDGDQSGGRNYSRINPTLGLSWEVSPSVNVYSNLGSSFETPTMSELSNNPSGTGGFNPELNPQQALNYEIGAKTYFGQRVRADLALFTIEVKDELVPYQITGQAGRVFYRNAGRSKRQGIEASLNAMLAKGLTLFSNYTYSDFTYREYQTSAGKFDGNVLPGIPKHAAQVELRYFMPSGLFAIAQVRHASQLYADDANAVTANGYSLLNLRLGGQKTWRKFHIEPFVGVNNLLDETYFQNVQINASANRYFEPAQGRFWFGGLKVGVNR</sequence>
<dbReference type="SUPFAM" id="SSF56935">
    <property type="entry name" value="Porins"/>
    <property type="match status" value="1"/>
</dbReference>
<dbReference type="Proteomes" id="UP000541352">
    <property type="component" value="Unassembled WGS sequence"/>
</dbReference>
<dbReference type="AlphaFoldDB" id="A0A7W6ERL5"/>
<keyword evidence="7" id="KW-0408">Iron</keyword>
<keyword evidence="5 12" id="KW-0812">Transmembrane</keyword>
<evidence type="ECO:0000256" key="9">
    <source>
        <dbReference type="ARBA" id="ARBA00023077"/>
    </source>
</evidence>
<name>A0A7W6ERL5_9BACT</name>
<dbReference type="InterPro" id="IPR037066">
    <property type="entry name" value="Plug_dom_sf"/>
</dbReference>
<feature type="domain" description="TonB-dependent receptor-like beta-barrel" evidence="15">
    <location>
        <begin position="247"/>
        <end position="658"/>
    </location>
</feature>
<keyword evidence="18" id="KW-1185">Reference proteome</keyword>
<keyword evidence="9 13" id="KW-0798">TonB box</keyword>
<dbReference type="InterPro" id="IPR012910">
    <property type="entry name" value="Plug_dom"/>
</dbReference>
<dbReference type="PROSITE" id="PS52016">
    <property type="entry name" value="TONB_DEPENDENT_REC_3"/>
    <property type="match status" value="1"/>
</dbReference>
<evidence type="ECO:0000256" key="13">
    <source>
        <dbReference type="RuleBase" id="RU003357"/>
    </source>
</evidence>
<evidence type="ECO:0000313" key="17">
    <source>
        <dbReference type="EMBL" id="MBB3839805.1"/>
    </source>
</evidence>
<keyword evidence="10 12" id="KW-0472">Membrane</keyword>
<evidence type="ECO:0000256" key="3">
    <source>
        <dbReference type="ARBA" id="ARBA00022452"/>
    </source>
</evidence>
<feature type="domain" description="TonB-dependent receptor plug" evidence="16">
    <location>
        <begin position="58"/>
        <end position="168"/>
    </location>
</feature>
<evidence type="ECO:0000256" key="8">
    <source>
        <dbReference type="ARBA" id="ARBA00023065"/>
    </source>
</evidence>
<feature type="signal peptide" evidence="14">
    <location>
        <begin position="1"/>
        <end position="32"/>
    </location>
</feature>
<dbReference type="EMBL" id="JACIBY010000008">
    <property type="protein sequence ID" value="MBB3839805.1"/>
    <property type="molecule type" value="Genomic_DNA"/>
</dbReference>
<evidence type="ECO:0000256" key="1">
    <source>
        <dbReference type="ARBA" id="ARBA00004571"/>
    </source>
</evidence>
<evidence type="ECO:0000256" key="11">
    <source>
        <dbReference type="ARBA" id="ARBA00023237"/>
    </source>
</evidence>
<keyword evidence="8" id="KW-0406">Ion transport</keyword>
<keyword evidence="11 12" id="KW-0998">Cell outer membrane</keyword>
<dbReference type="InterPro" id="IPR000531">
    <property type="entry name" value="Beta-barrel_TonB"/>
</dbReference>
<evidence type="ECO:0000256" key="14">
    <source>
        <dbReference type="SAM" id="SignalP"/>
    </source>
</evidence>
<accession>A0A7W6ERL5</accession>
<comment type="subcellular location">
    <subcellularLocation>
        <location evidence="1 12">Cell outer membrane</location>
        <topology evidence="1 12">Multi-pass membrane protein</topology>
    </subcellularLocation>
</comment>
<evidence type="ECO:0000256" key="12">
    <source>
        <dbReference type="PROSITE-ProRule" id="PRU01360"/>
    </source>
</evidence>
<dbReference type="Gene3D" id="2.40.170.20">
    <property type="entry name" value="TonB-dependent receptor, beta-barrel domain"/>
    <property type="match status" value="1"/>
</dbReference>
<proteinExistence type="inferred from homology"/>
<evidence type="ECO:0000256" key="6">
    <source>
        <dbReference type="ARBA" id="ARBA00022729"/>
    </source>
</evidence>
<feature type="chain" id="PRO_5030778430" evidence="14">
    <location>
        <begin position="33"/>
        <end position="695"/>
    </location>
</feature>
<dbReference type="PANTHER" id="PTHR32552:SF68">
    <property type="entry name" value="FERRICHROME OUTER MEMBRANE TRANSPORTER_PHAGE RECEPTOR"/>
    <property type="match status" value="1"/>
</dbReference>
<dbReference type="RefSeq" id="WP_183976370.1">
    <property type="nucleotide sequence ID" value="NZ_JACIBY010000008.1"/>
</dbReference>
<evidence type="ECO:0000256" key="4">
    <source>
        <dbReference type="ARBA" id="ARBA00022496"/>
    </source>
</evidence>
<protein>
    <submittedName>
        <fullName evidence="17">Iron complex outermembrane receptor protein</fullName>
    </submittedName>
</protein>
<dbReference type="GO" id="GO:0015344">
    <property type="term" value="F:siderophore uptake transmembrane transporter activity"/>
    <property type="evidence" value="ECO:0007669"/>
    <property type="project" value="TreeGrafter"/>
</dbReference>
<dbReference type="Pfam" id="PF07715">
    <property type="entry name" value="Plug"/>
    <property type="match status" value="1"/>
</dbReference>
<evidence type="ECO:0000313" key="18">
    <source>
        <dbReference type="Proteomes" id="UP000541352"/>
    </source>
</evidence>